<protein>
    <recommendedName>
        <fullName evidence="4">DUF721 domain-containing protein</fullName>
    </recommendedName>
</protein>
<dbReference type="HOGENOM" id="CLU_104595_1_1_5"/>
<evidence type="ECO:0000256" key="1">
    <source>
        <dbReference type="SAM" id="MobiDB-lite"/>
    </source>
</evidence>
<name>Q1YGP6_AURMS</name>
<dbReference type="Proteomes" id="UP000000321">
    <property type="component" value="Unassembled WGS sequence"/>
</dbReference>
<feature type="region of interest" description="Disordered" evidence="1">
    <location>
        <begin position="1"/>
        <end position="33"/>
    </location>
</feature>
<gene>
    <name evidence="2" type="ORF">SI859A1_02780</name>
</gene>
<accession>Q1YGP6</accession>
<evidence type="ECO:0008006" key="4">
    <source>
        <dbReference type="Google" id="ProtNLM"/>
    </source>
</evidence>
<sequence>MPHIRSPQTSIRKGRPVTSPYDPRARRRTGTPQPVADLVGGLMDPILRRKAGMTTGLVAAWGEITGPGLRDLTRPEKLVWPARRDEGDPFEPATLVIACEAAAALRLQHQTGELLARVNAFFGFAAVARIKIVQKAVNQQRPDRKPKLRDLAPVEHQRVADMVARIEDPRLQKALRDFAETTLRRSKA</sequence>
<evidence type="ECO:0000313" key="2">
    <source>
        <dbReference type="EMBL" id="EAS49179.1"/>
    </source>
</evidence>
<comment type="caution">
    <text evidence="2">The sequence shown here is derived from an EMBL/GenBank/DDBJ whole genome shotgun (WGS) entry which is preliminary data.</text>
</comment>
<organism evidence="2 3">
    <name type="scientific">Aurantimonas manganoxydans (strain ATCC BAA-1229 / DSM 21871 / SI85-9A1)</name>
    <dbReference type="NCBI Taxonomy" id="287752"/>
    <lineage>
        <taxon>Bacteria</taxon>
        <taxon>Pseudomonadati</taxon>
        <taxon>Pseudomonadota</taxon>
        <taxon>Alphaproteobacteria</taxon>
        <taxon>Hyphomicrobiales</taxon>
        <taxon>Aurantimonadaceae</taxon>
        <taxon>Aurantimonas</taxon>
    </lineage>
</organism>
<dbReference type="PIRSF" id="PIRSF032064">
    <property type="entry name" value="UCP032064"/>
    <property type="match status" value="1"/>
</dbReference>
<dbReference type="InterPro" id="IPR007922">
    <property type="entry name" value="DciA-like"/>
</dbReference>
<dbReference type="AlphaFoldDB" id="Q1YGP6"/>
<dbReference type="BioCyc" id="AURANTIMONAS:SI859A1_02780-MONOMER"/>
<reference evidence="2 3" key="1">
    <citation type="journal article" date="2008" name="Appl. Environ. Microbiol.">
        <title>Genomic insights into Mn(II) oxidation by the marine alphaproteobacterium Aurantimonas sp. strain SI85-9A1.</title>
        <authorList>
            <person name="Dick G.J."/>
            <person name="Podell S."/>
            <person name="Johnson H.A."/>
            <person name="Rivera-Espinoza Y."/>
            <person name="Bernier-Latmani R."/>
            <person name="McCarthy J.K."/>
            <person name="Torpey J.W."/>
            <person name="Clement B.G."/>
            <person name="Gaasterland T."/>
            <person name="Tebo B.M."/>
        </authorList>
    </citation>
    <scope>NUCLEOTIDE SEQUENCE [LARGE SCALE GENOMIC DNA]</scope>
    <source>
        <strain evidence="2 3">SI85-9A1</strain>
    </source>
</reference>
<feature type="compositionally biased region" description="Polar residues" evidence="1">
    <location>
        <begin position="1"/>
        <end position="11"/>
    </location>
</feature>
<proteinExistence type="predicted"/>
<dbReference type="EMBL" id="AAPJ01000005">
    <property type="protein sequence ID" value="EAS49179.1"/>
    <property type="molecule type" value="Genomic_DNA"/>
</dbReference>
<evidence type="ECO:0000313" key="3">
    <source>
        <dbReference type="Proteomes" id="UP000000321"/>
    </source>
</evidence>
<dbReference type="InterPro" id="IPR010593">
    <property type="entry name" value="DUF1159"/>
</dbReference>
<dbReference type="Pfam" id="PF05258">
    <property type="entry name" value="DciA"/>
    <property type="match status" value="1"/>
</dbReference>
<keyword evidence="3" id="KW-1185">Reference proteome</keyword>